<dbReference type="EMBL" id="PVRR01000016">
    <property type="protein sequence ID" value="PRT35392.1"/>
    <property type="molecule type" value="Genomic_DNA"/>
</dbReference>
<sequence length="138" mass="15050">MKKFSALVLTGALAVGGLTAVEMIKPTNQVAAASDWGFPDYGYIHHNAEYMPELAVGDLRPGQRFSATIRKVDIDSGLLRIYRVGSNNELHLIKQVNDSNSSRGIGTFNVPIDSPGTYTALLKAGNNYYHGGTFKVRY</sequence>
<comment type="caution">
    <text evidence="2">The sequence shown here is derived from an EMBL/GenBank/DDBJ whole genome shotgun (WGS) entry which is preliminary data.</text>
</comment>
<dbReference type="RefSeq" id="WP_106102829.1">
    <property type="nucleotide sequence ID" value="NZ_PVRQ01000013.1"/>
</dbReference>
<dbReference type="Proteomes" id="UP000239236">
    <property type="component" value="Unassembled WGS sequence"/>
</dbReference>
<name>A0ABX5DM91_9BACI</name>
<gene>
    <name evidence="2" type="ORF">C6357_29160</name>
</gene>
<proteinExistence type="predicted"/>
<keyword evidence="1" id="KW-0732">Signal</keyword>
<feature type="chain" id="PRO_5045540375" evidence="1">
    <location>
        <begin position="21"/>
        <end position="138"/>
    </location>
</feature>
<reference evidence="2 3" key="1">
    <citation type="submission" date="2018-03" db="EMBL/GenBank/DDBJ databases">
        <title>Genotypic and phenotypic analysis of antagonistic Bacillus spp. isolated from rhizosphere soil of plants in Tibet.</title>
        <authorList>
            <person name="Borriss R."/>
            <person name="Lasch P."/>
            <person name="Wu L."/>
            <person name="Wu H."/>
            <person name="Gao X."/>
        </authorList>
    </citation>
    <scope>NUCLEOTIDE SEQUENCE [LARGE SCALE GENOMIC DNA]</scope>
    <source>
        <strain evidence="2 3">NMSW16</strain>
    </source>
</reference>
<keyword evidence="3" id="KW-1185">Reference proteome</keyword>
<evidence type="ECO:0000256" key="1">
    <source>
        <dbReference type="SAM" id="SignalP"/>
    </source>
</evidence>
<dbReference type="Gene3D" id="2.60.40.3720">
    <property type="match status" value="1"/>
</dbReference>
<evidence type="ECO:0000313" key="2">
    <source>
        <dbReference type="EMBL" id="PRT35392.1"/>
    </source>
</evidence>
<accession>A0ABX5DM91</accession>
<dbReference type="Pfam" id="PF16723">
    <property type="entry name" value="DUF5065"/>
    <property type="match status" value="1"/>
</dbReference>
<evidence type="ECO:0000313" key="3">
    <source>
        <dbReference type="Proteomes" id="UP000239236"/>
    </source>
</evidence>
<protein>
    <submittedName>
        <fullName evidence="2">DUF5065 domain-containing protein</fullName>
    </submittedName>
</protein>
<feature type="signal peptide" evidence="1">
    <location>
        <begin position="1"/>
        <end position="20"/>
    </location>
</feature>
<organism evidence="2 3">
    <name type="scientific">Bacillus wiedmannii</name>
    <dbReference type="NCBI Taxonomy" id="1890302"/>
    <lineage>
        <taxon>Bacteria</taxon>
        <taxon>Bacillati</taxon>
        <taxon>Bacillota</taxon>
        <taxon>Bacilli</taxon>
        <taxon>Bacillales</taxon>
        <taxon>Bacillaceae</taxon>
        <taxon>Bacillus</taxon>
        <taxon>Bacillus cereus group</taxon>
    </lineage>
</organism>
<dbReference type="InterPro" id="IPR031998">
    <property type="entry name" value="DUF5065"/>
</dbReference>